<evidence type="ECO:0000313" key="13">
    <source>
        <dbReference type="Proteomes" id="UP000541558"/>
    </source>
</evidence>
<keyword evidence="6" id="KW-0694">RNA-binding</keyword>
<dbReference type="Gene3D" id="3.30.160.380">
    <property type="entry name" value="Dicer dimerisation domain"/>
    <property type="match status" value="1"/>
</dbReference>
<sequence length="1781" mass="198196">MEDAAAPPSSSTSTTPTAMPLLTTRPYQQEMLDLSLRKNVIIALDTGSGKTHIAILRIKHELERESTKLCWFLAPTVALCTQQHAVLTTYLPTSVGIVSGSHYPDQWKDASLWRLVLDTHRVVVSTPQVLLDALRHGYVKLGEDISLLVLDEAHHAVDRHPYNMIMQEFYVGLPKRGVDEEACKPAILGLSASPIYGSGDIEKEFRIIERNLDSSICTPHTHTESLAEHVHRPIFKHAGYFSPDPSNPPFSTNVAVLEGAVASLNIEADPYVIATRKQLAQLAPPPATPPIPYSREYLRTEQKLAKALTTESTFTHKGLRDFLRSSQDILSSIGPWAADWFVYTVVEHARRASNPYSNIMMTWKSAEKRYLQGILNGLTLSPVSYYVDDIVDECSDKVRVLIQSLLDEKEEAEQGDSGEPYSGLVFVQRRDAVLALAELLKHHPATKDAFRIGILLGSSDSTHRHSMMDITRQLVRTQPQQTTLSEFKTGDLNLIISTSVAEEGIDIQACGSVVRWDPPQNMASWVQSRGRARRRRSTFVVMYDVNDEKDGVVGRVERWKMMEDAMRSGWGIQREAQAERRLNELGEDGRYEEGDFDEELKSETTGATMNPHSAVSHLSHFCAIISRSDSLNNRPIYDIDPPDFAIGSSSHSFLRSQSHPYTQPSYAGPWSSTVTLPTSLPIPTRTFCTLPRTYGSKLAAHRHAAFKAYKALWEWGLLNENLLPFTGGLDAGVEEDVKRMLEEVAKREGEVGIGTGIDPWKASPRGDLEEGAEGMRKVWYISEMKIDGLPALRFFTLKPMVRVEKEDGPKLYRPGKETTHVSVLPKMRSFVDVVAEDGENEEHVTIGDGEEVIAKAKAWTRMIFWCFYNARMEWDDTDFSYLLLPSAEESAESKDAMEAMRMWDERREWLMEQRLGKFEVLVEAGDSEANSSPASFVTAEDGVPGVAAGSSTSTSNALSAVTSKLKGKVAKFRSDLAFVLEADAYAERFGFGEDIVMVKKHMSFGRPFKFVGWQWEKLSEEEEDSVREVYRRKTPPKTSIEGDAMDVDMEEEKLEVPYPLLVVESFPPRTNFLHPLPPALPSTAGDGDVDMTGSGPPRTYLIPAKSGIAFYSFEEAEYAFLIPSILRWLGIHLTVHSFRDTHWSANTTVDSPPSTPSSVTLPTNPPSPVEAEETTPSPLASIPLPLLTVALTAPSSGERHNYQRLETLGDAVLKYVVGLQLYAEYPMWHEGYLTRAKDHAVANSRLAKESLRLGVWRWIVRDTMLGKKWLPKYSTPRQVTAPLFASDDSTAPSADAAVEMGDDGALRGEGVAIKVEDMMDTTNSTSSKLGVVGAPPVESKDNAIAASDTGGGSKVVDEGAVGGENKKRAGKGKGKGKAKAKKGRKNQLSTKILADVIESLIGAAYEHGGFDLGYECVKFFDLGIKWQPLATRLTSILSAVRPDSDVGIPIPPQIKDVEAMIGYTFQHKILLIEALTHASYREHVTTISYERLEFLGDGILDMVATDYLYHVPGKEYSPGHMHLRKSAVVNGHFLAYICLGLKRTYEAIMPQPIIDANEGMPSNPWTAHLEFSPAADTQVIYLWQCLLHSNQQVMEDQTNTFTRYEKRKDEIREALEGNESGGVFPWAALTRLQAPKFFSDIVESIIGAVYIDSGGNMDVIKDVLRHIGILPVLERIVERNMDILHPVSRLSMWASRNEREIEYVFEKERGDISCVIMVDGVEEVREKDSYRGKSSQEEVKFMAAEKAIRVFKLRDVGSLSGVGDKKTRKAKAKAKGKRRED</sequence>
<keyword evidence="4" id="KW-0347">Helicase</keyword>
<dbReference type="PANTHER" id="PTHR14950:SF37">
    <property type="entry name" value="ENDORIBONUCLEASE DICER"/>
    <property type="match status" value="1"/>
</dbReference>
<dbReference type="GO" id="GO:0004525">
    <property type="term" value="F:ribonuclease III activity"/>
    <property type="evidence" value="ECO:0007669"/>
    <property type="project" value="InterPro"/>
</dbReference>
<feature type="region of interest" description="Disordered" evidence="7">
    <location>
        <begin position="1344"/>
        <end position="1383"/>
    </location>
</feature>
<dbReference type="GO" id="GO:0004386">
    <property type="term" value="F:helicase activity"/>
    <property type="evidence" value="ECO:0007669"/>
    <property type="project" value="UniProtKB-KW"/>
</dbReference>
<evidence type="ECO:0000256" key="3">
    <source>
        <dbReference type="ARBA" id="ARBA00022801"/>
    </source>
</evidence>
<comment type="caution">
    <text evidence="12">The sequence shown here is derived from an EMBL/GenBank/DDBJ whole genome shotgun (WGS) entry which is preliminary data.</text>
</comment>
<gene>
    <name evidence="12" type="ORF">D9611_014595</name>
</gene>
<dbReference type="SUPFAM" id="SSF52540">
    <property type="entry name" value="P-loop containing nucleoside triphosphate hydrolases"/>
    <property type="match status" value="1"/>
</dbReference>
<dbReference type="InterPro" id="IPR011545">
    <property type="entry name" value="DEAD/DEAH_box_helicase_dom"/>
</dbReference>
<dbReference type="SMART" id="SM00535">
    <property type="entry name" value="RIBOc"/>
    <property type="match status" value="2"/>
</dbReference>
<dbReference type="Gene3D" id="3.40.50.300">
    <property type="entry name" value="P-loop containing nucleotide triphosphate hydrolases"/>
    <property type="match status" value="2"/>
</dbReference>
<keyword evidence="1" id="KW-0677">Repeat</keyword>
<feature type="domain" description="RNase III" evidence="8">
    <location>
        <begin position="1454"/>
        <end position="1654"/>
    </location>
</feature>
<dbReference type="SUPFAM" id="SSF69065">
    <property type="entry name" value="RNase III domain-like"/>
    <property type="match status" value="2"/>
</dbReference>
<feature type="region of interest" description="Disordered" evidence="7">
    <location>
        <begin position="1146"/>
        <end position="1176"/>
    </location>
</feature>
<evidence type="ECO:0000256" key="7">
    <source>
        <dbReference type="SAM" id="MobiDB-lite"/>
    </source>
</evidence>
<dbReference type="PANTHER" id="PTHR14950">
    <property type="entry name" value="DICER-RELATED"/>
    <property type="match status" value="1"/>
</dbReference>
<dbReference type="PROSITE" id="PS00517">
    <property type="entry name" value="RNASE_3_1"/>
    <property type="match status" value="1"/>
</dbReference>
<dbReference type="InterPro" id="IPR014001">
    <property type="entry name" value="Helicase_ATP-bd"/>
</dbReference>
<feature type="region of interest" description="Disordered" evidence="7">
    <location>
        <begin position="1"/>
        <end position="22"/>
    </location>
</feature>
<feature type="region of interest" description="Disordered" evidence="7">
    <location>
        <begin position="1759"/>
        <end position="1781"/>
    </location>
</feature>
<accession>A0A8H5CAM3</accession>
<evidence type="ECO:0000259" key="8">
    <source>
        <dbReference type="PROSITE" id="PS50142"/>
    </source>
</evidence>
<evidence type="ECO:0000259" key="9">
    <source>
        <dbReference type="PROSITE" id="PS51192"/>
    </source>
</evidence>
<dbReference type="GO" id="GO:0005524">
    <property type="term" value="F:ATP binding"/>
    <property type="evidence" value="ECO:0007669"/>
    <property type="project" value="UniProtKB-KW"/>
</dbReference>
<evidence type="ECO:0000256" key="6">
    <source>
        <dbReference type="PROSITE-ProRule" id="PRU00657"/>
    </source>
</evidence>
<feature type="domain" description="Dicer dsRNA-binding fold" evidence="11">
    <location>
        <begin position="614"/>
        <end position="732"/>
    </location>
</feature>
<evidence type="ECO:0000259" key="10">
    <source>
        <dbReference type="PROSITE" id="PS51194"/>
    </source>
</evidence>
<keyword evidence="5" id="KW-0067">ATP-binding</keyword>
<feature type="compositionally biased region" description="Basic residues" evidence="7">
    <location>
        <begin position="1766"/>
        <end position="1781"/>
    </location>
</feature>
<evidence type="ECO:0000313" key="12">
    <source>
        <dbReference type="EMBL" id="KAF5338211.1"/>
    </source>
</evidence>
<feature type="domain" description="Helicase ATP-binding" evidence="9">
    <location>
        <begin position="31"/>
        <end position="212"/>
    </location>
</feature>
<feature type="compositionally biased region" description="Basic residues" evidence="7">
    <location>
        <begin position="1368"/>
        <end position="1383"/>
    </location>
</feature>
<dbReference type="Pfam" id="PF00270">
    <property type="entry name" value="DEAD"/>
    <property type="match status" value="1"/>
</dbReference>
<feature type="domain" description="Helicase C-terminal" evidence="10">
    <location>
        <begin position="400"/>
        <end position="583"/>
    </location>
</feature>
<dbReference type="GO" id="GO:0005634">
    <property type="term" value="C:nucleus"/>
    <property type="evidence" value="ECO:0007669"/>
    <property type="project" value="TreeGrafter"/>
</dbReference>
<organism evidence="12 13">
    <name type="scientific">Ephemerocybe angulata</name>
    <dbReference type="NCBI Taxonomy" id="980116"/>
    <lineage>
        <taxon>Eukaryota</taxon>
        <taxon>Fungi</taxon>
        <taxon>Dikarya</taxon>
        <taxon>Basidiomycota</taxon>
        <taxon>Agaricomycotina</taxon>
        <taxon>Agaricomycetes</taxon>
        <taxon>Agaricomycetidae</taxon>
        <taxon>Agaricales</taxon>
        <taxon>Agaricineae</taxon>
        <taxon>Psathyrellaceae</taxon>
        <taxon>Ephemerocybe</taxon>
    </lineage>
</organism>
<keyword evidence="3" id="KW-0378">Hydrolase</keyword>
<dbReference type="EMBL" id="JAACJK010000016">
    <property type="protein sequence ID" value="KAF5338211.1"/>
    <property type="molecule type" value="Genomic_DNA"/>
</dbReference>
<dbReference type="GO" id="GO:0003723">
    <property type="term" value="F:RNA binding"/>
    <property type="evidence" value="ECO:0007669"/>
    <property type="project" value="UniProtKB-UniRule"/>
</dbReference>
<protein>
    <recommendedName>
        <fullName evidence="14">P-loop containing nucleoside triphosphate hydrolase protein</fullName>
    </recommendedName>
</protein>
<name>A0A8H5CAM3_9AGAR</name>
<evidence type="ECO:0008006" key="14">
    <source>
        <dbReference type="Google" id="ProtNLM"/>
    </source>
</evidence>
<dbReference type="InterPro" id="IPR000999">
    <property type="entry name" value="RNase_III_dom"/>
</dbReference>
<evidence type="ECO:0000256" key="4">
    <source>
        <dbReference type="ARBA" id="ARBA00022806"/>
    </source>
</evidence>
<reference evidence="12 13" key="1">
    <citation type="journal article" date="2020" name="ISME J.">
        <title>Uncovering the hidden diversity of litter-decomposition mechanisms in mushroom-forming fungi.</title>
        <authorList>
            <person name="Floudas D."/>
            <person name="Bentzer J."/>
            <person name="Ahren D."/>
            <person name="Johansson T."/>
            <person name="Persson P."/>
            <person name="Tunlid A."/>
        </authorList>
    </citation>
    <scope>NUCLEOTIDE SEQUENCE [LARGE SCALE GENOMIC DNA]</scope>
    <source>
        <strain evidence="12 13">CBS 175.51</strain>
    </source>
</reference>
<dbReference type="CDD" id="cd18034">
    <property type="entry name" value="DEXHc_dicer"/>
    <property type="match status" value="1"/>
</dbReference>
<dbReference type="OrthoDB" id="416741at2759"/>
<dbReference type="Pfam" id="PF00271">
    <property type="entry name" value="Helicase_C"/>
    <property type="match status" value="1"/>
</dbReference>
<dbReference type="InterPro" id="IPR036389">
    <property type="entry name" value="RNase_III_sf"/>
</dbReference>
<dbReference type="InterPro" id="IPR027417">
    <property type="entry name" value="P-loop_NTPase"/>
</dbReference>
<dbReference type="InterPro" id="IPR038248">
    <property type="entry name" value="Dicer_dimer_sf"/>
</dbReference>
<dbReference type="PROSITE" id="PS50142">
    <property type="entry name" value="RNASE_3_2"/>
    <property type="match status" value="2"/>
</dbReference>
<dbReference type="GO" id="GO:0005737">
    <property type="term" value="C:cytoplasm"/>
    <property type="evidence" value="ECO:0007669"/>
    <property type="project" value="TreeGrafter"/>
</dbReference>
<dbReference type="Gene3D" id="1.10.1520.10">
    <property type="entry name" value="Ribonuclease III domain"/>
    <property type="match status" value="2"/>
</dbReference>
<dbReference type="CDD" id="cd00593">
    <property type="entry name" value="RIBOc"/>
    <property type="match status" value="2"/>
</dbReference>
<dbReference type="PROSITE" id="PS51194">
    <property type="entry name" value="HELICASE_CTER"/>
    <property type="match status" value="1"/>
</dbReference>
<dbReference type="PROSITE" id="PS51192">
    <property type="entry name" value="HELICASE_ATP_BIND_1"/>
    <property type="match status" value="1"/>
</dbReference>
<evidence type="ECO:0000256" key="2">
    <source>
        <dbReference type="ARBA" id="ARBA00022741"/>
    </source>
</evidence>
<keyword evidence="2" id="KW-0547">Nucleotide-binding</keyword>
<dbReference type="Pfam" id="PF03368">
    <property type="entry name" value="Dicer_dimer"/>
    <property type="match status" value="1"/>
</dbReference>
<feature type="domain" description="RNase III" evidence="8">
    <location>
        <begin position="1186"/>
        <end position="1409"/>
    </location>
</feature>
<evidence type="ECO:0000256" key="5">
    <source>
        <dbReference type="ARBA" id="ARBA00022840"/>
    </source>
</evidence>
<evidence type="ECO:0000256" key="1">
    <source>
        <dbReference type="ARBA" id="ARBA00022737"/>
    </source>
</evidence>
<dbReference type="SMART" id="SM00487">
    <property type="entry name" value="DEXDc"/>
    <property type="match status" value="1"/>
</dbReference>
<dbReference type="InterPro" id="IPR005034">
    <property type="entry name" value="Dicer_dimerisation"/>
</dbReference>
<dbReference type="Proteomes" id="UP000541558">
    <property type="component" value="Unassembled WGS sequence"/>
</dbReference>
<dbReference type="PROSITE" id="PS51327">
    <property type="entry name" value="DICER_DSRBF"/>
    <property type="match status" value="1"/>
</dbReference>
<dbReference type="GO" id="GO:0030422">
    <property type="term" value="P:siRNA processing"/>
    <property type="evidence" value="ECO:0007669"/>
    <property type="project" value="TreeGrafter"/>
</dbReference>
<dbReference type="SMART" id="SM00490">
    <property type="entry name" value="HELICc"/>
    <property type="match status" value="1"/>
</dbReference>
<keyword evidence="13" id="KW-1185">Reference proteome</keyword>
<evidence type="ECO:0000259" key="11">
    <source>
        <dbReference type="PROSITE" id="PS51327"/>
    </source>
</evidence>
<comment type="similarity">
    <text evidence="6">Belongs to the helicase family. Dicer subfamily.</text>
</comment>
<dbReference type="InterPro" id="IPR001650">
    <property type="entry name" value="Helicase_C-like"/>
</dbReference>
<proteinExistence type="inferred from homology"/>
<feature type="compositionally biased region" description="Low complexity" evidence="7">
    <location>
        <begin position="1147"/>
        <end position="1162"/>
    </location>
</feature>
<dbReference type="Pfam" id="PF00636">
    <property type="entry name" value="Ribonuclease_3"/>
    <property type="match status" value="2"/>
</dbReference>